<comment type="caution">
    <text evidence="1">The sequence shown here is derived from an EMBL/GenBank/DDBJ whole genome shotgun (WGS) entry which is preliminary data.</text>
</comment>
<name>A0ABY1Q6M3_9BACT</name>
<dbReference type="Proteomes" id="UP001158067">
    <property type="component" value="Unassembled WGS sequence"/>
</dbReference>
<evidence type="ECO:0000313" key="2">
    <source>
        <dbReference type="Proteomes" id="UP001158067"/>
    </source>
</evidence>
<sequence length="382" mass="43793">MDAILSSFCFTKETLAGDNNYFHRLPPVCFKTWNQFVPDYSVLFLCDRFYADAHAIERIEREPLFKKHKEMLGALKSCGRLEVRDFKGEVAPYASAIHAHVETRTRNLNDWSATFQQVVGKWDGFYDRVVEKYQDAWTAEEEQLLREAGDDIDAEEVYLERHHEWPEERLMLASMEGGMYEGLERGLLETLSRWAEDIPEYHRERATGVISSYVEHVAASLCLSDVLGATLHDWEDIGPVYNAVLTDTLRVSSAKELERQKQINNLIEVMFPDFEPKSEIALARALDDPRITDLRSLVENAVEHDVVFDTDFANQTLRDVLNAGKKIDKARRLTGWISKPLGFIPYAGFLVEGFTNAAVEKLVEKKAKKGLSWFYLLSEINA</sequence>
<dbReference type="EMBL" id="FXUG01000007">
    <property type="protein sequence ID" value="SMP61382.1"/>
    <property type="molecule type" value="Genomic_DNA"/>
</dbReference>
<gene>
    <name evidence="1" type="ORF">SAMN06265222_10789</name>
</gene>
<dbReference type="RefSeq" id="WP_283433165.1">
    <property type="nucleotide sequence ID" value="NZ_FXUG01000007.1"/>
</dbReference>
<keyword evidence="2" id="KW-1185">Reference proteome</keyword>
<proteinExistence type="predicted"/>
<accession>A0ABY1Q6M3</accession>
<evidence type="ECO:0000313" key="1">
    <source>
        <dbReference type="EMBL" id="SMP61382.1"/>
    </source>
</evidence>
<protein>
    <submittedName>
        <fullName evidence="1">Uncharacterized protein</fullName>
    </submittedName>
</protein>
<organism evidence="1 2">
    <name type="scientific">Neorhodopirellula lusitana</name>
    <dbReference type="NCBI Taxonomy" id="445327"/>
    <lineage>
        <taxon>Bacteria</taxon>
        <taxon>Pseudomonadati</taxon>
        <taxon>Planctomycetota</taxon>
        <taxon>Planctomycetia</taxon>
        <taxon>Pirellulales</taxon>
        <taxon>Pirellulaceae</taxon>
        <taxon>Neorhodopirellula</taxon>
    </lineage>
</organism>
<reference evidence="1 2" key="1">
    <citation type="submission" date="2017-05" db="EMBL/GenBank/DDBJ databases">
        <authorList>
            <person name="Varghese N."/>
            <person name="Submissions S."/>
        </authorList>
    </citation>
    <scope>NUCLEOTIDE SEQUENCE [LARGE SCALE GENOMIC DNA]</scope>
    <source>
        <strain evidence="1 2">DSM 25457</strain>
    </source>
</reference>